<dbReference type="Ensembl" id="ENSPANT00000054847.2">
    <property type="protein sequence ID" value="ENSPANP00000031590.1"/>
    <property type="gene ID" value="ENSPANG00000010670.3"/>
</dbReference>
<protein>
    <recommendedName>
        <fullName evidence="1">KRAB domain-containing protein</fullName>
    </recommendedName>
</protein>
<evidence type="ECO:0000259" key="1">
    <source>
        <dbReference type="PROSITE" id="PS50805"/>
    </source>
</evidence>
<dbReference type="GeneTree" id="ENSGT00940000163265"/>
<dbReference type="PROSITE" id="PS50805">
    <property type="entry name" value="KRAB"/>
    <property type="match status" value="1"/>
</dbReference>
<dbReference type="PANTHER" id="PTHR23232:SF156">
    <property type="entry name" value="KRAB DOMAIN-CONTAINING PROTEIN"/>
    <property type="match status" value="1"/>
</dbReference>
<name>A0A2I3M773_PAPAN</name>
<dbReference type="PANTHER" id="PTHR23232">
    <property type="entry name" value="KRAB DOMAIN C2H2 ZINC FINGER"/>
    <property type="match status" value="1"/>
</dbReference>
<evidence type="ECO:0000313" key="2">
    <source>
        <dbReference type="Ensembl" id="ENSPANP00000031590.1"/>
    </source>
</evidence>
<dbReference type="Pfam" id="PF01352">
    <property type="entry name" value="KRAB"/>
    <property type="match status" value="1"/>
</dbReference>
<dbReference type="InterPro" id="IPR001909">
    <property type="entry name" value="KRAB"/>
</dbReference>
<organism evidence="2 3">
    <name type="scientific">Papio anubis</name>
    <name type="common">Olive baboon</name>
    <dbReference type="NCBI Taxonomy" id="9555"/>
    <lineage>
        <taxon>Eukaryota</taxon>
        <taxon>Metazoa</taxon>
        <taxon>Chordata</taxon>
        <taxon>Craniata</taxon>
        <taxon>Vertebrata</taxon>
        <taxon>Euteleostomi</taxon>
        <taxon>Mammalia</taxon>
        <taxon>Eutheria</taxon>
        <taxon>Euarchontoglires</taxon>
        <taxon>Primates</taxon>
        <taxon>Haplorrhini</taxon>
        <taxon>Catarrhini</taxon>
        <taxon>Cercopithecidae</taxon>
        <taxon>Cercopithecinae</taxon>
        <taxon>Papio</taxon>
    </lineage>
</organism>
<accession>A0A2I3M773</accession>
<dbReference type="GO" id="GO:0006355">
    <property type="term" value="P:regulation of DNA-templated transcription"/>
    <property type="evidence" value="ECO:0007669"/>
    <property type="project" value="InterPro"/>
</dbReference>
<feature type="domain" description="KRAB" evidence="1">
    <location>
        <begin position="8"/>
        <end position="79"/>
    </location>
</feature>
<dbReference type="SUPFAM" id="SSF109640">
    <property type="entry name" value="KRAB domain (Kruppel-associated box)"/>
    <property type="match status" value="1"/>
</dbReference>
<dbReference type="Gene3D" id="6.10.140.140">
    <property type="match status" value="1"/>
</dbReference>
<reference evidence="2" key="3">
    <citation type="submission" date="2025-09" db="UniProtKB">
        <authorList>
            <consortium name="Ensembl"/>
        </authorList>
    </citation>
    <scope>IDENTIFICATION</scope>
</reference>
<dbReference type="SMART" id="SM00349">
    <property type="entry name" value="KRAB"/>
    <property type="match status" value="1"/>
</dbReference>
<reference evidence="2" key="2">
    <citation type="submission" date="2025-08" db="UniProtKB">
        <authorList>
            <consortium name="Ensembl"/>
        </authorList>
    </citation>
    <scope>IDENTIFICATION</scope>
</reference>
<dbReference type="AlphaFoldDB" id="A0A2I3M773"/>
<keyword evidence="3" id="KW-1185">Reference proteome</keyword>
<dbReference type="Proteomes" id="UP000028761">
    <property type="component" value="Chromosome 20"/>
</dbReference>
<reference evidence="2 3" key="1">
    <citation type="submission" date="2012-03" db="EMBL/GenBank/DDBJ databases">
        <title>Whole Genome Assembly of Papio anubis.</title>
        <authorList>
            <person name="Liu Y.L."/>
            <person name="Abraham K.A."/>
            <person name="Akbar H.A."/>
            <person name="Ali S.A."/>
            <person name="Anosike U.A."/>
            <person name="Aqrawi P.A."/>
            <person name="Arias F.A."/>
            <person name="Attaway T.A."/>
            <person name="Awwad R.A."/>
            <person name="Babu C.B."/>
            <person name="Bandaranaike D.B."/>
            <person name="Battles P.B."/>
            <person name="Bell A.B."/>
            <person name="Beltran B.B."/>
            <person name="Berhane-Mersha D.B."/>
            <person name="Bess C.B."/>
            <person name="Bickham C.B."/>
            <person name="Bolden T.B."/>
            <person name="Carter K.C."/>
            <person name="Chau D.C."/>
            <person name="Chavez A.C."/>
            <person name="Clerc-Blankenburg K.C."/>
            <person name="Coyle M.C."/>
            <person name="Dao M.D."/>
            <person name="Davila M.L.D."/>
            <person name="Davy-Carroll L.D."/>
            <person name="Denson S.D."/>
            <person name="Dinh H.D."/>
            <person name="Fernandez S.F."/>
            <person name="Fernando P.F."/>
            <person name="Forbes L.F."/>
            <person name="Francis C.F."/>
            <person name="Francisco L.F."/>
            <person name="Fu Q.F."/>
            <person name="Garcia-Iii R.G."/>
            <person name="Garrett T.G."/>
            <person name="Gross S.G."/>
            <person name="Gubbala S.G."/>
            <person name="Hirani K.H."/>
            <person name="Hogues M.H."/>
            <person name="Hollins B.H."/>
            <person name="Jackson L.J."/>
            <person name="Javaid M.J."/>
            <person name="Jhangiani S.J."/>
            <person name="Johnson A.J."/>
            <person name="Johnson B.J."/>
            <person name="Jones J.J."/>
            <person name="Joshi V.J."/>
            <person name="Kalu J.K."/>
            <person name="Khan N.K."/>
            <person name="Korchina V.K."/>
            <person name="Kovar C.K."/>
            <person name="Lago L.L."/>
            <person name="Lara F.L."/>
            <person name="Le T.-K.L."/>
            <person name="Lee S.L."/>
            <person name="Legall-Iii F.L."/>
            <person name="Lemon S.L."/>
            <person name="Liu J.L."/>
            <person name="Liu Y.-S.L."/>
            <person name="Liyanage D.L."/>
            <person name="Lopez J.L."/>
            <person name="Lorensuhewa L.L."/>
            <person name="Mata R.M."/>
            <person name="Mathew T.M."/>
            <person name="Mercado C.M."/>
            <person name="Mercado I.M."/>
            <person name="Morales K.M."/>
            <person name="Morgan M.M."/>
            <person name="Munidasa M.M."/>
            <person name="Ngo D.N."/>
            <person name="Nguyen L.N."/>
            <person name="Nguyen T.N."/>
            <person name="Nguyen N.N."/>
            <person name="Obregon M.O."/>
            <person name="Okwuonu G.O."/>
            <person name="Ongeri F.O."/>
            <person name="Onwere C.O."/>
            <person name="Osifeso I.O."/>
            <person name="Parra A.P."/>
            <person name="Patil S.P."/>
            <person name="Perez A.P."/>
            <person name="Perez Y.P."/>
            <person name="Pham C.P."/>
            <person name="Pu L.-L.P."/>
            <person name="Puazo M.P."/>
            <person name="Quiroz J.Q."/>
            <person name="Rouhana J.R."/>
            <person name="Ruiz M.R."/>
            <person name="Ruiz S.-J.R."/>
            <person name="Saada N.S."/>
            <person name="Santibanez J.S."/>
            <person name="Scheel M.S."/>
            <person name="Schneider B.S."/>
            <person name="Simmons D.S."/>
            <person name="Sisson I.S."/>
            <person name="Tang L.-Y.T."/>
            <person name="Thornton R.T."/>
            <person name="Tisius J.T."/>
            <person name="Toledanes G.T."/>
            <person name="Trejos Z.T."/>
            <person name="Usmani K.U."/>
            <person name="Varghese R.V."/>
            <person name="Vattathil S.V."/>
            <person name="Vee V.V."/>
            <person name="Walker D.W."/>
            <person name="Weissenberger G.W."/>
            <person name="White C.W."/>
            <person name="Williams A.W."/>
            <person name="Woodworth J.W."/>
            <person name="Wright R.W."/>
            <person name="Zhu Y.Z."/>
            <person name="Han Y.H."/>
            <person name="Newsham I.N."/>
            <person name="Nazareth L.N."/>
            <person name="Worley K.W."/>
            <person name="Muzny D.M."/>
            <person name="Rogers J.R."/>
            <person name="Gibbs R.G."/>
        </authorList>
    </citation>
    <scope>NUCLEOTIDE SEQUENCE [LARGE SCALE GENOMIC DNA]</scope>
</reference>
<dbReference type="InterPro" id="IPR036051">
    <property type="entry name" value="KRAB_dom_sf"/>
</dbReference>
<dbReference type="ExpressionAtlas" id="A0A2I3M773">
    <property type="expression patterns" value="baseline"/>
</dbReference>
<dbReference type="CDD" id="cd07765">
    <property type="entry name" value="KRAB_A-box"/>
    <property type="match status" value="1"/>
</dbReference>
<evidence type="ECO:0000313" key="3">
    <source>
        <dbReference type="Proteomes" id="UP000028761"/>
    </source>
</evidence>
<dbReference type="InterPro" id="IPR050169">
    <property type="entry name" value="Krueppel_C2H2_ZnF"/>
</dbReference>
<proteinExistence type="predicted"/>
<sequence length="140" mass="15695">MTKFREMVTFKDVAVVFTREELGLLDLAQRKLYQDVMLENFRNWLSVGYHPFKLDVILQLGREDKLWLTETEIQGDGCSGENHAALSLCVVQPSPLLLTTSATSLAQALSIHHPGLLQQLAHDLPPFTSLQSILHLAARS</sequence>
<dbReference type="Bgee" id="ENSPANG00000010670">
    <property type="expression patterns" value="Expressed in pons and 66 other cell types or tissues"/>
</dbReference>